<dbReference type="PANTHER" id="PTHR30537">
    <property type="entry name" value="HTH-TYPE TRANSCRIPTIONAL REGULATOR"/>
    <property type="match status" value="1"/>
</dbReference>
<dbReference type="EMBL" id="MKIO01000041">
    <property type="protein sequence ID" value="OLP53085.1"/>
    <property type="molecule type" value="Genomic_DNA"/>
</dbReference>
<dbReference type="InterPro" id="IPR005119">
    <property type="entry name" value="LysR_subst-bd"/>
</dbReference>
<dbReference type="Pfam" id="PF00126">
    <property type="entry name" value="HTH_1"/>
    <property type="match status" value="1"/>
</dbReference>
<dbReference type="Proteomes" id="UP000186143">
    <property type="component" value="Unassembled WGS sequence"/>
</dbReference>
<evidence type="ECO:0000256" key="1">
    <source>
        <dbReference type="ARBA" id="ARBA00009437"/>
    </source>
</evidence>
<evidence type="ECO:0000313" key="7">
    <source>
        <dbReference type="Proteomes" id="UP000186143"/>
    </source>
</evidence>
<evidence type="ECO:0000313" key="6">
    <source>
        <dbReference type="EMBL" id="OLP53085.1"/>
    </source>
</evidence>
<dbReference type="GO" id="GO:0003700">
    <property type="term" value="F:DNA-binding transcription factor activity"/>
    <property type="evidence" value="ECO:0007669"/>
    <property type="project" value="InterPro"/>
</dbReference>
<dbReference type="InterPro" id="IPR000847">
    <property type="entry name" value="LysR_HTH_N"/>
</dbReference>
<dbReference type="InterPro" id="IPR036390">
    <property type="entry name" value="WH_DNA-bd_sf"/>
</dbReference>
<proteinExistence type="inferred from homology"/>
<gene>
    <name evidence="6" type="ORF">BJF92_18830</name>
</gene>
<name>A0A1Q9ADW9_9HYPH</name>
<dbReference type="GO" id="GO:0006351">
    <property type="term" value="P:DNA-templated transcription"/>
    <property type="evidence" value="ECO:0007669"/>
    <property type="project" value="TreeGrafter"/>
</dbReference>
<dbReference type="SUPFAM" id="SSF46785">
    <property type="entry name" value="Winged helix' DNA-binding domain"/>
    <property type="match status" value="1"/>
</dbReference>
<evidence type="ECO:0000259" key="5">
    <source>
        <dbReference type="PROSITE" id="PS50931"/>
    </source>
</evidence>
<dbReference type="SUPFAM" id="SSF53850">
    <property type="entry name" value="Periplasmic binding protein-like II"/>
    <property type="match status" value="1"/>
</dbReference>
<keyword evidence="4" id="KW-0804">Transcription</keyword>
<evidence type="ECO:0000256" key="4">
    <source>
        <dbReference type="ARBA" id="ARBA00023163"/>
    </source>
</evidence>
<evidence type="ECO:0000256" key="2">
    <source>
        <dbReference type="ARBA" id="ARBA00023015"/>
    </source>
</evidence>
<feature type="domain" description="HTH lysR-type" evidence="5">
    <location>
        <begin position="7"/>
        <end position="64"/>
    </location>
</feature>
<keyword evidence="3" id="KW-0238">DNA-binding</keyword>
<dbReference type="STRING" id="1672749.BJF92_18830"/>
<dbReference type="GO" id="GO:0043565">
    <property type="term" value="F:sequence-specific DNA binding"/>
    <property type="evidence" value="ECO:0007669"/>
    <property type="project" value="TreeGrafter"/>
</dbReference>
<organism evidence="6 7">
    <name type="scientific">Xaviernesmea rhizosphaerae</name>
    <dbReference type="NCBI Taxonomy" id="1672749"/>
    <lineage>
        <taxon>Bacteria</taxon>
        <taxon>Pseudomonadati</taxon>
        <taxon>Pseudomonadota</taxon>
        <taxon>Alphaproteobacteria</taxon>
        <taxon>Hyphomicrobiales</taxon>
        <taxon>Rhizobiaceae</taxon>
        <taxon>Rhizobium/Agrobacterium group</taxon>
        <taxon>Xaviernesmea</taxon>
    </lineage>
</organism>
<sequence length="298" mass="32541">MKTLNLVHLNGLRAVEAAARLGSLQAAAAELGVTIGAVSQQILKTERQLGRPLFARQPRGLDVLPEAEAVIADLAEGFVRLERAVVRARRRDETVLTVSVAPVFAARWLVPRLDRFEARHPGLRLRLDATARLVDLEAEEVDLAIRVGRGDWPGTAAELLLAQRVFPVASPALAERLQRPEDVLSLPAVIDGRSMFSWELWLEAAGLPGRSMAVRHVFNEASLCLDAAIAGQGLFLAWQTIACDALRDGRLIEPFDLRVPTGLGHYILTPTGRRATPARTALRAWLFDEIGEAERAGV</sequence>
<comment type="similarity">
    <text evidence="1">Belongs to the LysR transcriptional regulatory family.</text>
</comment>
<comment type="caution">
    <text evidence="6">The sequence shown here is derived from an EMBL/GenBank/DDBJ whole genome shotgun (WGS) entry which is preliminary data.</text>
</comment>
<dbReference type="AlphaFoldDB" id="A0A1Q9ADW9"/>
<dbReference type="CDD" id="cd08432">
    <property type="entry name" value="PBP2_GcdR_TrpI_HvrB_AmpR_like"/>
    <property type="match status" value="1"/>
</dbReference>
<dbReference type="RefSeq" id="WP_075636949.1">
    <property type="nucleotide sequence ID" value="NZ_MKIO01000041.1"/>
</dbReference>
<protein>
    <submittedName>
        <fullName evidence="6">LysR family transcriptional regulator</fullName>
    </submittedName>
</protein>
<accession>A0A1Q9ADW9</accession>
<dbReference type="OrthoDB" id="9793571at2"/>
<dbReference type="Gene3D" id="1.10.10.10">
    <property type="entry name" value="Winged helix-like DNA-binding domain superfamily/Winged helix DNA-binding domain"/>
    <property type="match status" value="1"/>
</dbReference>
<dbReference type="InterPro" id="IPR058163">
    <property type="entry name" value="LysR-type_TF_proteobact-type"/>
</dbReference>
<dbReference type="Gene3D" id="3.40.190.10">
    <property type="entry name" value="Periplasmic binding protein-like II"/>
    <property type="match status" value="2"/>
</dbReference>
<reference evidence="6 7" key="1">
    <citation type="submission" date="2016-09" db="EMBL/GenBank/DDBJ databases">
        <title>Rhizobium sp. nov., a novel species isolated from the rice rhizosphere.</title>
        <authorList>
            <person name="Zhao J."/>
            <person name="Zhang X."/>
        </authorList>
    </citation>
    <scope>NUCLEOTIDE SEQUENCE [LARGE SCALE GENOMIC DNA]</scope>
    <source>
        <strain evidence="6 7">MH17</strain>
    </source>
</reference>
<evidence type="ECO:0000256" key="3">
    <source>
        <dbReference type="ARBA" id="ARBA00023125"/>
    </source>
</evidence>
<dbReference type="PROSITE" id="PS50931">
    <property type="entry name" value="HTH_LYSR"/>
    <property type="match status" value="1"/>
</dbReference>
<dbReference type="InterPro" id="IPR036388">
    <property type="entry name" value="WH-like_DNA-bd_sf"/>
</dbReference>
<dbReference type="Pfam" id="PF03466">
    <property type="entry name" value="LysR_substrate"/>
    <property type="match status" value="1"/>
</dbReference>
<keyword evidence="2" id="KW-0805">Transcription regulation</keyword>
<dbReference type="PANTHER" id="PTHR30537:SF74">
    <property type="entry name" value="HTH-TYPE TRANSCRIPTIONAL REGULATOR TRPI"/>
    <property type="match status" value="1"/>
</dbReference>